<reference evidence="3" key="2">
    <citation type="submission" date="2021-05" db="UniProtKB">
        <authorList>
            <consortium name="EnsemblPlants"/>
        </authorList>
    </citation>
    <scope>IDENTIFICATION</scope>
    <source>
        <strain evidence="3">subsp. malaccensis</strain>
    </source>
</reference>
<sequence>MIQKVRQSSSNSNSRSSRSSCEEKQGGEPKPIRHEFFDNTTMRKKKRRAIRRSWGCMLDALHDRRQSLQTNY</sequence>
<proteinExistence type="predicted"/>
<evidence type="ECO:0000313" key="2">
    <source>
        <dbReference type="EMBL" id="CAG1830231.1"/>
    </source>
</evidence>
<dbReference type="Gramene" id="Ma08_t00980.1">
    <property type="protein sequence ID" value="Ma08_p00980.1"/>
    <property type="gene ID" value="Ma08_g00980"/>
</dbReference>
<dbReference type="Proteomes" id="UP000012960">
    <property type="component" value="Unplaced"/>
</dbReference>
<reference evidence="2" key="1">
    <citation type="submission" date="2021-03" db="EMBL/GenBank/DDBJ databases">
        <authorList>
            <consortium name="Genoscope - CEA"/>
            <person name="William W."/>
        </authorList>
    </citation>
    <scope>NUCLEOTIDE SEQUENCE</scope>
    <source>
        <strain evidence="2">Doubled-haploid Pahang</strain>
    </source>
</reference>
<dbReference type="InParanoid" id="A0A804K1K2"/>
<gene>
    <name evidence="2" type="ORF">GSMUA_334850.1</name>
</gene>
<keyword evidence="4" id="KW-1185">Reference proteome</keyword>
<name>A0A804K1K2_MUSAM</name>
<evidence type="ECO:0000313" key="4">
    <source>
        <dbReference type="Proteomes" id="UP000012960"/>
    </source>
</evidence>
<dbReference type="EMBL" id="HG996472">
    <property type="protein sequence ID" value="CAG1830231.1"/>
    <property type="molecule type" value="Genomic_DNA"/>
</dbReference>
<organism evidence="3 4">
    <name type="scientific">Musa acuminata subsp. malaccensis</name>
    <name type="common">Wild banana</name>
    <name type="synonym">Musa malaccensis</name>
    <dbReference type="NCBI Taxonomy" id="214687"/>
    <lineage>
        <taxon>Eukaryota</taxon>
        <taxon>Viridiplantae</taxon>
        <taxon>Streptophyta</taxon>
        <taxon>Embryophyta</taxon>
        <taxon>Tracheophyta</taxon>
        <taxon>Spermatophyta</taxon>
        <taxon>Magnoliopsida</taxon>
        <taxon>Liliopsida</taxon>
        <taxon>Zingiberales</taxon>
        <taxon>Musaceae</taxon>
        <taxon>Musa</taxon>
    </lineage>
</organism>
<dbReference type="AlphaFoldDB" id="A0A804K1K2"/>
<evidence type="ECO:0000313" key="3">
    <source>
        <dbReference type="EnsemblPlants" id="Ma08_p00980.1"/>
    </source>
</evidence>
<protein>
    <submittedName>
        <fullName evidence="2">(wild Malaysian banana) hypothetical protein</fullName>
    </submittedName>
</protein>
<accession>A0A804K1K2</accession>
<feature type="region of interest" description="Disordered" evidence="1">
    <location>
        <begin position="1"/>
        <end position="44"/>
    </location>
</feature>
<evidence type="ECO:0000256" key="1">
    <source>
        <dbReference type="SAM" id="MobiDB-lite"/>
    </source>
</evidence>
<feature type="compositionally biased region" description="Low complexity" evidence="1">
    <location>
        <begin position="8"/>
        <end position="19"/>
    </location>
</feature>
<feature type="compositionally biased region" description="Basic and acidic residues" evidence="1">
    <location>
        <begin position="20"/>
        <end position="37"/>
    </location>
</feature>
<dbReference type="EnsemblPlants" id="Ma08_t00980.1">
    <property type="protein sequence ID" value="Ma08_p00980.1"/>
    <property type="gene ID" value="Ma08_g00980"/>
</dbReference>